<evidence type="ECO:0000313" key="5">
    <source>
        <dbReference type="Proteomes" id="UP000761534"/>
    </source>
</evidence>
<name>A0A642V2E7_9ASCO</name>
<sequence>MWRWGIAELGTRDIPAMLAFIQKASGAQKVALVAHSQGTTQTFYALSRDCEPEIGLNLSSFSALSPAVYTGPLLDRWFFRFVRLLPQGVYHFFFGHHSFIGLMSKFHRVVPERVYAFFGYLMFNYLLDWDDRLWNPVYRDRQFLFSPTYVSAELMYWWLGRHGFASNGCVFDESAGQWFDNQMFPPLAIFVPGRDDLVDPNALVTRLSSYEQFKVLRVFDLPTYSHLDVLWATDAIEKVGKPLNEFIWENVEDKHNWSQPILDV</sequence>
<dbReference type="PANTHER" id="PTHR11005">
    <property type="entry name" value="LYSOSOMAL ACID LIPASE-RELATED"/>
    <property type="match status" value="1"/>
</dbReference>
<dbReference type="GO" id="GO:0016042">
    <property type="term" value="P:lipid catabolic process"/>
    <property type="evidence" value="ECO:0007669"/>
    <property type="project" value="UniProtKB-KW"/>
</dbReference>
<accession>A0A642V2E7</accession>
<dbReference type="OrthoDB" id="6130531at2759"/>
<evidence type="ECO:0000256" key="2">
    <source>
        <dbReference type="ARBA" id="ARBA00023098"/>
    </source>
</evidence>
<evidence type="ECO:0000256" key="1">
    <source>
        <dbReference type="ARBA" id="ARBA00022963"/>
    </source>
</evidence>
<dbReference type="EMBL" id="SWFS01000296">
    <property type="protein sequence ID" value="KAA8910958.1"/>
    <property type="molecule type" value="Genomic_DNA"/>
</dbReference>
<keyword evidence="2" id="KW-0443">Lipid metabolism</keyword>
<gene>
    <name evidence="4" type="ORF">TRICI_003969</name>
</gene>
<keyword evidence="5" id="KW-1185">Reference proteome</keyword>
<dbReference type="VEuPathDB" id="FungiDB:TRICI_003969"/>
<organism evidence="4 5">
    <name type="scientific">Trichomonascus ciferrii</name>
    <dbReference type="NCBI Taxonomy" id="44093"/>
    <lineage>
        <taxon>Eukaryota</taxon>
        <taxon>Fungi</taxon>
        <taxon>Dikarya</taxon>
        <taxon>Ascomycota</taxon>
        <taxon>Saccharomycotina</taxon>
        <taxon>Dipodascomycetes</taxon>
        <taxon>Dipodascales</taxon>
        <taxon>Trichomonascaceae</taxon>
        <taxon>Trichomonascus</taxon>
        <taxon>Trichomonascus ciferrii complex</taxon>
    </lineage>
</organism>
<dbReference type="Gene3D" id="3.40.50.1820">
    <property type="entry name" value="alpha/beta hydrolase"/>
    <property type="match status" value="1"/>
</dbReference>
<dbReference type="AlphaFoldDB" id="A0A642V2E7"/>
<proteinExistence type="predicted"/>
<keyword evidence="1" id="KW-0442">Lipid degradation</keyword>
<dbReference type="InterPro" id="IPR000073">
    <property type="entry name" value="AB_hydrolase_1"/>
</dbReference>
<dbReference type="Proteomes" id="UP000761534">
    <property type="component" value="Unassembled WGS sequence"/>
</dbReference>
<comment type="caution">
    <text evidence="4">The sequence shown here is derived from an EMBL/GenBank/DDBJ whole genome shotgun (WGS) entry which is preliminary data.</text>
</comment>
<evidence type="ECO:0000313" key="4">
    <source>
        <dbReference type="EMBL" id="KAA8910958.1"/>
    </source>
</evidence>
<reference evidence="4" key="1">
    <citation type="journal article" date="2019" name="G3 (Bethesda)">
        <title>Genome Assemblies of Two Rare Opportunistic Yeast Pathogens: Diutina rugosa (syn. Candida rugosa) and Trichomonascus ciferrii (syn. Candida ciferrii).</title>
        <authorList>
            <person name="Mixao V."/>
            <person name="Saus E."/>
            <person name="Hansen A.P."/>
            <person name="Lass-Florl C."/>
            <person name="Gabaldon T."/>
        </authorList>
    </citation>
    <scope>NUCLEOTIDE SEQUENCE</scope>
    <source>
        <strain evidence="4">CBS 4856</strain>
    </source>
</reference>
<dbReference type="Pfam" id="PF00561">
    <property type="entry name" value="Abhydrolase_1"/>
    <property type="match status" value="1"/>
</dbReference>
<dbReference type="SUPFAM" id="SSF53474">
    <property type="entry name" value="alpha/beta-Hydrolases"/>
    <property type="match status" value="1"/>
</dbReference>
<feature type="domain" description="AB hydrolase-1" evidence="3">
    <location>
        <begin position="10"/>
        <end position="98"/>
    </location>
</feature>
<dbReference type="InterPro" id="IPR029058">
    <property type="entry name" value="AB_hydrolase_fold"/>
</dbReference>
<protein>
    <recommendedName>
        <fullName evidence="3">AB hydrolase-1 domain-containing protein</fullName>
    </recommendedName>
</protein>
<evidence type="ECO:0000259" key="3">
    <source>
        <dbReference type="Pfam" id="PF00561"/>
    </source>
</evidence>